<dbReference type="GO" id="GO:0006817">
    <property type="term" value="P:phosphate ion transport"/>
    <property type="evidence" value="ECO:0007669"/>
    <property type="project" value="UniProtKB-KW"/>
</dbReference>
<dbReference type="Pfam" id="PF00528">
    <property type="entry name" value="BPD_transp_1"/>
    <property type="match status" value="1"/>
</dbReference>
<name>A0AA35G9L5_9FIRM</name>
<proteinExistence type="inferred from homology"/>
<evidence type="ECO:0000256" key="4">
    <source>
        <dbReference type="ARBA" id="ARBA00022475"/>
    </source>
</evidence>
<feature type="transmembrane region" description="Helical" evidence="9">
    <location>
        <begin position="258"/>
        <end position="281"/>
    </location>
</feature>
<evidence type="ECO:0000256" key="2">
    <source>
        <dbReference type="ARBA" id="ARBA00007069"/>
    </source>
</evidence>
<dbReference type="SUPFAM" id="SSF161098">
    <property type="entry name" value="MetI-like"/>
    <property type="match status" value="1"/>
</dbReference>
<evidence type="ECO:0000313" key="12">
    <source>
        <dbReference type="Proteomes" id="UP001163687"/>
    </source>
</evidence>
<feature type="transmembrane region" description="Helical" evidence="9">
    <location>
        <begin position="65"/>
        <end position="91"/>
    </location>
</feature>
<dbReference type="GO" id="GO:0055085">
    <property type="term" value="P:transmembrane transport"/>
    <property type="evidence" value="ECO:0007669"/>
    <property type="project" value="InterPro"/>
</dbReference>
<dbReference type="EMBL" id="AP025628">
    <property type="protein sequence ID" value="BDG61593.1"/>
    <property type="molecule type" value="Genomic_DNA"/>
</dbReference>
<feature type="domain" description="ABC transmembrane type-1" evidence="10">
    <location>
        <begin position="66"/>
        <end position="276"/>
    </location>
</feature>
<keyword evidence="6 9" id="KW-0812">Transmembrane</keyword>
<evidence type="ECO:0000256" key="6">
    <source>
        <dbReference type="ARBA" id="ARBA00022692"/>
    </source>
</evidence>
<evidence type="ECO:0000256" key="7">
    <source>
        <dbReference type="ARBA" id="ARBA00022989"/>
    </source>
</evidence>
<dbReference type="RefSeq" id="WP_264842228.1">
    <property type="nucleotide sequence ID" value="NZ_AP025628.1"/>
</dbReference>
<dbReference type="AlphaFoldDB" id="A0AA35G9L5"/>
<protein>
    <submittedName>
        <fullName evidence="11">Phosphate transport system permease protein</fullName>
    </submittedName>
</protein>
<dbReference type="CDD" id="cd06261">
    <property type="entry name" value="TM_PBP2"/>
    <property type="match status" value="1"/>
</dbReference>
<dbReference type="InterPro" id="IPR035906">
    <property type="entry name" value="MetI-like_sf"/>
</dbReference>
<evidence type="ECO:0000256" key="9">
    <source>
        <dbReference type="RuleBase" id="RU363032"/>
    </source>
</evidence>
<dbReference type="InterPro" id="IPR000515">
    <property type="entry name" value="MetI-like"/>
</dbReference>
<gene>
    <name evidence="11" type="primary">pstC</name>
    <name evidence="11" type="ORF">caldi_26830</name>
</gene>
<evidence type="ECO:0000256" key="1">
    <source>
        <dbReference type="ARBA" id="ARBA00004651"/>
    </source>
</evidence>
<evidence type="ECO:0000256" key="3">
    <source>
        <dbReference type="ARBA" id="ARBA00022448"/>
    </source>
</evidence>
<accession>A0AA35G9L5</accession>
<dbReference type="PANTHER" id="PTHR30425">
    <property type="entry name" value="PHOSPHATE TRANSPORT SYSTEM PERMEASE PROTEIN PST"/>
    <property type="match status" value="1"/>
</dbReference>
<dbReference type="PROSITE" id="PS50928">
    <property type="entry name" value="ABC_TM1"/>
    <property type="match status" value="1"/>
</dbReference>
<evidence type="ECO:0000256" key="8">
    <source>
        <dbReference type="ARBA" id="ARBA00023136"/>
    </source>
</evidence>
<sequence length="286" mass="28953">MRAERAAELAVRACGWLGAFLLLLVPAYLLSESAGFLRAVGLREFLLGTAWAPRAPVARFGVLPLLAGTLLTTGVAMAVALPVGTLAALYLSEGPPGPLKGAGHVALRTAAALPPVVIGLMGRTYVAPALAAFLGLPDGHTALAAGLCLAAVVLPTYTLLAAGVLREVPQALREAAASLGATPWEVAVRAVLPAGAPGLRAVAALAAARAAGETMVVLMVAGSRPDAPGLLRGVEPLSAAIAWEMGEAPAGSLHRQSLFALGLVLLAIGLLLHAAAGRWWLRREGA</sequence>
<feature type="transmembrane region" description="Helical" evidence="9">
    <location>
        <begin position="142"/>
        <end position="165"/>
    </location>
</feature>
<dbReference type="KEGG" id="cmic:caldi_26830"/>
<dbReference type="Proteomes" id="UP001163687">
    <property type="component" value="Chromosome"/>
</dbReference>
<dbReference type="InterPro" id="IPR051124">
    <property type="entry name" value="Phosphate_Transport_Permease"/>
</dbReference>
<feature type="transmembrane region" description="Helical" evidence="9">
    <location>
        <begin position="9"/>
        <end position="29"/>
    </location>
</feature>
<comment type="subcellular location">
    <subcellularLocation>
        <location evidence="1 9">Cell membrane</location>
        <topology evidence="1 9">Multi-pass membrane protein</topology>
    </subcellularLocation>
</comment>
<keyword evidence="8 9" id="KW-0472">Membrane</keyword>
<evidence type="ECO:0000256" key="5">
    <source>
        <dbReference type="ARBA" id="ARBA00022592"/>
    </source>
</evidence>
<feature type="transmembrane region" description="Helical" evidence="9">
    <location>
        <begin position="112"/>
        <end position="136"/>
    </location>
</feature>
<reference evidence="11" key="1">
    <citation type="submission" date="2022-03" db="EMBL/GenBank/DDBJ databases">
        <title>Complete genome sequence of Caldinitratiruptor microaerophilus.</title>
        <authorList>
            <person name="Mukaiyama R."/>
            <person name="Nishiyama T."/>
            <person name="Ueda K."/>
        </authorList>
    </citation>
    <scope>NUCLEOTIDE SEQUENCE</scope>
    <source>
        <strain evidence="11">JCM 16183</strain>
    </source>
</reference>
<keyword evidence="12" id="KW-1185">Reference proteome</keyword>
<keyword evidence="7 9" id="KW-1133">Transmembrane helix</keyword>
<dbReference type="Gene3D" id="1.10.3720.10">
    <property type="entry name" value="MetI-like"/>
    <property type="match status" value="1"/>
</dbReference>
<dbReference type="PANTHER" id="PTHR30425:SF1">
    <property type="entry name" value="PHOSPHATE TRANSPORT SYSTEM PERMEASE PROTEIN PSTC"/>
    <property type="match status" value="1"/>
</dbReference>
<evidence type="ECO:0000259" key="10">
    <source>
        <dbReference type="PROSITE" id="PS50928"/>
    </source>
</evidence>
<keyword evidence="3 9" id="KW-0813">Transport</keyword>
<keyword evidence="5" id="KW-0592">Phosphate transport</keyword>
<keyword evidence="4" id="KW-1003">Cell membrane</keyword>
<dbReference type="GO" id="GO:0005886">
    <property type="term" value="C:plasma membrane"/>
    <property type="evidence" value="ECO:0007669"/>
    <property type="project" value="UniProtKB-SubCell"/>
</dbReference>
<organism evidence="11 12">
    <name type="scientific">Caldinitratiruptor microaerophilus</name>
    <dbReference type="NCBI Taxonomy" id="671077"/>
    <lineage>
        <taxon>Bacteria</taxon>
        <taxon>Bacillati</taxon>
        <taxon>Bacillota</taxon>
        <taxon>Clostridia</taxon>
        <taxon>Eubacteriales</taxon>
        <taxon>Symbiobacteriaceae</taxon>
        <taxon>Caldinitratiruptor</taxon>
    </lineage>
</organism>
<evidence type="ECO:0000313" key="11">
    <source>
        <dbReference type="EMBL" id="BDG61593.1"/>
    </source>
</evidence>
<comment type="similarity">
    <text evidence="2">Belongs to the binding-protein-dependent transport system permease family. CysTW subfamily.</text>
</comment>